<evidence type="ECO:0000256" key="7">
    <source>
        <dbReference type="HAMAP-Rule" id="MF_00203"/>
    </source>
</evidence>
<dbReference type="GO" id="GO:0009380">
    <property type="term" value="C:excinuclease repair complex"/>
    <property type="evidence" value="ECO:0007669"/>
    <property type="project" value="InterPro"/>
</dbReference>
<dbReference type="OrthoDB" id="9804933at2"/>
<evidence type="ECO:0000256" key="5">
    <source>
        <dbReference type="ARBA" id="ARBA00023204"/>
    </source>
</evidence>
<dbReference type="InterPro" id="IPR038476">
    <property type="entry name" value="UvrC_RNase_H_dom_sf"/>
</dbReference>
<dbReference type="InterPro" id="IPR003583">
    <property type="entry name" value="Hlx-hairpin-Hlx_DNA-bd_motif"/>
</dbReference>
<evidence type="ECO:0000256" key="3">
    <source>
        <dbReference type="ARBA" id="ARBA00022769"/>
    </source>
</evidence>
<organism evidence="11 12">
    <name type="scientific">Pseudohongiella acticola</name>
    <dbReference type="NCBI Taxonomy" id="1524254"/>
    <lineage>
        <taxon>Bacteria</taxon>
        <taxon>Pseudomonadati</taxon>
        <taxon>Pseudomonadota</taxon>
        <taxon>Gammaproteobacteria</taxon>
        <taxon>Pseudomonadales</taxon>
        <taxon>Pseudohongiellaceae</taxon>
        <taxon>Pseudohongiella</taxon>
    </lineage>
</organism>
<dbReference type="InterPro" id="IPR047296">
    <property type="entry name" value="GIY-YIG_UvrC_Cho"/>
</dbReference>
<dbReference type="NCBIfam" id="NF001824">
    <property type="entry name" value="PRK00558.1-5"/>
    <property type="match status" value="1"/>
</dbReference>
<keyword evidence="6 7" id="KW-0742">SOS response</keyword>
<dbReference type="SUPFAM" id="SSF47781">
    <property type="entry name" value="RuvA domain 2-like"/>
    <property type="match status" value="1"/>
</dbReference>
<comment type="caution">
    <text evidence="11">The sequence shown here is derived from an EMBL/GenBank/DDBJ whole genome shotgun (WGS) entry which is preliminary data.</text>
</comment>
<dbReference type="SUPFAM" id="SSF46600">
    <property type="entry name" value="C-terminal UvrC-binding domain of UvrB"/>
    <property type="match status" value="1"/>
</dbReference>
<dbReference type="FunFam" id="3.40.1440.10:FF:000001">
    <property type="entry name" value="UvrABC system protein C"/>
    <property type="match status" value="1"/>
</dbReference>
<protein>
    <recommendedName>
        <fullName evidence="7">UvrABC system protein C</fullName>
        <shortName evidence="7">Protein UvrC</shortName>
    </recommendedName>
    <alternativeName>
        <fullName evidence="7">Excinuclease ABC subunit C</fullName>
    </alternativeName>
</protein>
<dbReference type="RefSeq" id="WP_070118920.1">
    <property type="nucleotide sequence ID" value="NZ_MASR01000002.1"/>
</dbReference>
<evidence type="ECO:0000259" key="9">
    <source>
        <dbReference type="PROSITE" id="PS50164"/>
    </source>
</evidence>
<evidence type="ECO:0000313" key="12">
    <source>
        <dbReference type="Proteomes" id="UP000175669"/>
    </source>
</evidence>
<keyword evidence="2 7" id="KW-0227">DNA damage</keyword>
<dbReference type="GO" id="GO:0005737">
    <property type="term" value="C:cytoplasm"/>
    <property type="evidence" value="ECO:0007669"/>
    <property type="project" value="UniProtKB-SubCell"/>
</dbReference>
<keyword evidence="1 7" id="KW-0963">Cytoplasm</keyword>
<accession>A0A1E8CH04</accession>
<reference evidence="12" key="1">
    <citation type="submission" date="2016-07" db="EMBL/GenBank/DDBJ databases">
        <authorList>
            <person name="Florea S."/>
            <person name="Webb J.S."/>
            <person name="Jaromczyk J."/>
            <person name="Schardl C.L."/>
        </authorList>
    </citation>
    <scope>NUCLEOTIDE SEQUENCE [LARGE SCALE GENOMIC DNA]</scope>
    <source>
        <strain evidence="12">KCTC 42131</strain>
    </source>
</reference>
<dbReference type="InterPro" id="IPR001943">
    <property type="entry name" value="UVR_dom"/>
</dbReference>
<dbReference type="Pfam" id="PF22920">
    <property type="entry name" value="UvrC_RNaseH"/>
    <property type="match status" value="1"/>
</dbReference>
<name>A0A1E8CH04_9GAMM</name>
<dbReference type="STRING" id="1524254.PHACT_12815"/>
<dbReference type="InterPro" id="IPR050066">
    <property type="entry name" value="UvrABC_protein_C"/>
</dbReference>
<dbReference type="PROSITE" id="PS50165">
    <property type="entry name" value="UVRC"/>
    <property type="match status" value="1"/>
</dbReference>
<dbReference type="AlphaFoldDB" id="A0A1E8CH04"/>
<dbReference type="HAMAP" id="MF_00203">
    <property type="entry name" value="UvrC"/>
    <property type="match status" value="1"/>
</dbReference>
<dbReference type="PANTHER" id="PTHR30562">
    <property type="entry name" value="UVRC/OXIDOREDUCTASE"/>
    <property type="match status" value="1"/>
</dbReference>
<sequence length="649" mass="72015">MESAFDAKSVLAVMSQRPGVYRMLDRDGDVLYVGKARNLKKRVSNYFRASGLDTKTMALVSHIDAIDVTVTNSETEALLLEQNLIKKLKPPYNIQLRDDKTYPYIMLTHKDAYPRLAFYRGSRRRDATFFGPYPSASAVRESLSLLQKVFRVRQCEDSYFRNRSRPCLQYQIGRCTAPCVGYISPSDYSLDVQDASLFLQGRSDTLIQSLGQRMDQKAEAMEYEQAARIRDKISDLRRIQSQQVISGDGNDADVLAAVLEGAYTCVHVIVIRGGRIIGSRNFFPKDRMAETPADLLTAFIAQYYLRDSGELAAAAIPAEVVVFPVIKEQKGLQEALSAAAGKAVSVRGNVRGHRARWRDLALSNAQLAIQSHINNRQSMFKRFEQLQTELSLDALPQRIECFDISHTMGESTVGACVVFDHNGPLKSDYRRYNIEGIQGGDDYAAMDQALTRRYGKLSSQLQALQDAPTLGPGEEAEAQSADAEHIGSVKDQELLASKVPDILLIDGGKGQLAQAIDVLKGCQLPEIMLIGIAKGISRRAGQETLFVATVDGMQELAIPGHSPALHLLQQVRDEAHRFAITGHRARRAKTRQQSPLEQIPGLGPSRRRELLKYFGGQQEIMRASESDLARTPGISKKLAGVIYEALHNE</sequence>
<evidence type="ECO:0000256" key="6">
    <source>
        <dbReference type="ARBA" id="ARBA00023236"/>
    </source>
</evidence>
<dbReference type="PROSITE" id="PS50151">
    <property type="entry name" value="UVR"/>
    <property type="match status" value="1"/>
</dbReference>
<dbReference type="GO" id="GO:0003677">
    <property type="term" value="F:DNA binding"/>
    <property type="evidence" value="ECO:0007669"/>
    <property type="project" value="UniProtKB-UniRule"/>
</dbReference>
<comment type="subcellular location">
    <subcellularLocation>
        <location evidence="7">Cytoplasm</location>
    </subcellularLocation>
</comment>
<comment type="similarity">
    <text evidence="7">Belongs to the UvrC family.</text>
</comment>
<evidence type="ECO:0000256" key="4">
    <source>
        <dbReference type="ARBA" id="ARBA00022881"/>
    </source>
</evidence>
<dbReference type="InterPro" id="IPR010994">
    <property type="entry name" value="RuvA_2-like"/>
</dbReference>
<dbReference type="InterPro" id="IPR004791">
    <property type="entry name" value="UvrC"/>
</dbReference>
<evidence type="ECO:0000259" key="10">
    <source>
        <dbReference type="PROSITE" id="PS50165"/>
    </source>
</evidence>
<dbReference type="SUPFAM" id="SSF82771">
    <property type="entry name" value="GIY-YIG endonuclease"/>
    <property type="match status" value="1"/>
</dbReference>
<dbReference type="InterPro" id="IPR035901">
    <property type="entry name" value="GIY-YIG_endonuc_sf"/>
</dbReference>
<keyword evidence="12" id="KW-1185">Reference proteome</keyword>
<dbReference type="Pfam" id="PF14520">
    <property type="entry name" value="HHH_5"/>
    <property type="match status" value="1"/>
</dbReference>
<evidence type="ECO:0000256" key="2">
    <source>
        <dbReference type="ARBA" id="ARBA00022763"/>
    </source>
</evidence>
<feature type="domain" description="UvrC family homology region profile" evidence="10">
    <location>
        <begin position="254"/>
        <end position="519"/>
    </location>
</feature>
<dbReference type="Pfam" id="PF08459">
    <property type="entry name" value="UvrC_RNaseH_dom"/>
    <property type="match status" value="1"/>
</dbReference>
<dbReference type="SMART" id="SM00278">
    <property type="entry name" value="HhH1"/>
    <property type="match status" value="2"/>
</dbReference>
<keyword evidence="5 7" id="KW-0234">DNA repair</keyword>
<dbReference type="Pfam" id="PF01541">
    <property type="entry name" value="GIY-YIG"/>
    <property type="match status" value="1"/>
</dbReference>
<evidence type="ECO:0000313" key="11">
    <source>
        <dbReference type="EMBL" id="OFE11669.1"/>
    </source>
</evidence>
<dbReference type="GO" id="GO:0006289">
    <property type="term" value="P:nucleotide-excision repair"/>
    <property type="evidence" value="ECO:0007669"/>
    <property type="project" value="UniProtKB-UniRule"/>
</dbReference>
<dbReference type="InterPro" id="IPR001162">
    <property type="entry name" value="UvrC_RNase_H_dom"/>
</dbReference>
<feature type="domain" description="UVR" evidence="8">
    <location>
        <begin position="204"/>
        <end position="239"/>
    </location>
</feature>
<dbReference type="PROSITE" id="PS50164">
    <property type="entry name" value="GIY_YIG"/>
    <property type="match status" value="1"/>
</dbReference>
<gene>
    <name evidence="7 11" type="primary">uvrC</name>
    <name evidence="11" type="ORF">PHACT_12815</name>
</gene>
<dbReference type="EMBL" id="MASR01000002">
    <property type="protein sequence ID" value="OFE11669.1"/>
    <property type="molecule type" value="Genomic_DNA"/>
</dbReference>
<dbReference type="NCBIfam" id="TIGR00194">
    <property type="entry name" value="uvrC"/>
    <property type="match status" value="1"/>
</dbReference>
<evidence type="ECO:0000256" key="1">
    <source>
        <dbReference type="ARBA" id="ARBA00022490"/>
    </source>
</evidence>
<feature type="domain" description="GIY-YIG" evidence="9">
    <location>
        <begin position="16"/>
        <end position="94"/>
    </location>
</feature>
<dbReference type="SMART" id="SM00465">
    <property type="entry name" value="GIYc"/>
    <property type="match status" value="1"/>
</dbReference>
<keyword evidence="4 7" id="KW-0267">Excision nuclease</keyword>
<keyword evidence="3 7" id="KW-0228">DNA excision</keyword>
<dbReference type="CDD" id="cd10434">
    <property type="entry name" value="GIY-YIG_UvrC_Cho"/>
    <property type="match status" value="1"/>
</dbReference>
<comment type="subunit">
    <text evidence="7">Interacts with UvrB in an incision complex.</text>
</comment>
<dbReference type="Gene3D" id="4.10.860.10">
    <property type="entry name" value="UVR domain"/>
    <property type="match status" value="1"/>
</dbReference>
<dbReference type="GO" id="GO:0009381">
    <property type="term" value="F:excinuclease ABC activity"/>
    <property type="evidence" value="ECO:0007669"/>
    <property type="project" value="UniProtKB-UniRule"/>
</dbReference>
<evidence type="ECO:0000259" key="8">
    <source>
        <dbReference type="PROSITE" id="PS50151"/>
    </source>
</evidence>
<dbReference type="InterPro" id="IPR000305">
    <property type="entry name" value="GIY-YIG_endonuc"/>
</dbReference>
<proteinExistence type="inferred from homology"/>
<dbReference type="Proteomes" id="UP000175669">
    <property type="component" value="Unassembled WGS sequence"/>
</dbReference>
<dbReference type="Gene3D" id="1.10.150.20">
    <property type="entry name" value="5' to 3' exonuclease, C-terminal subdomain"/>
    <property type="match status" value="1"/>
</dbReference>
<comment type="function">
    <text evidence="7">The UvrABC repair system catalyzes the recognition and processing of DNA lesions. UvrC both incises the 5' and 3' sides of the lesion. The N-terminal half is responsible for the 3' incision and the C-terminal half is responsible for the 5' incision.</text>
</comment>
<dbReference type="GO" id="GO:0009432">
    <property type="term" value="P:SOS response"/>
    <property type="evidence" value="ECO:0007669"/>
    <property type="project" value="UniProtKB-UniRule"/>
</dbReference>
<dbReference type="InterPro" id="IPR036876">
    <property type="entry name" value="UVR_dom_sf"/>
</dbReference>
<dbReference type="Pfam" id="PF02151">
    <property type="entry name" value="UVR"/>
    <property type="match status" value="1"/>
</dbReference>
<dbReference type="PANTHER" id="PTHR30562:SF1">
    <property type="entry name" value="UVRABC SYSTEM PROTEIN C"/>
    <property type="match status" value="1"/>
</dbReference>
<dbReference type="Gene3D" id="3.40.1440.10">
    <property type="entry name" value="GIY-YIG endonuclease"/>
    <property type="match status" value="1"/>
</dbReference>
<dbReference type="Gene3D" id="3.30.420.340">
    <property type="entry name" value="UvrC, RNAse H endonuclease domain"/>
    <property type="match status" value="1"/>
</dbReference>